<dbReference type="InterPro" id="IPR019987">
    <property type="entry name" value="GTP-bd_ribosome_bio_YsxC"/>
</dbReference>
<dbReference type="GO" id="GO:0005525">
    <property type="term" value="F:GTP binding"/>
    <property type="evidence" value="ECO:0007669"/>
    <property type="project" value="UniProtKB-UniRule"/>
</dbReference>
<name>A0A5N7ISS1_9CLOT</name>
<evidence type="ECO:0000259" key="11">
    <source>
        <dbReference type="PROSITE" id="PS51706"/>
    </source>
</evidence>
<dbReference type="PROSITE" id="PS51706">
    <property type="entry name" value="G_ENGB"/>
    <property type="match status" value="1"/>
</dbReference>
<comment type="cofactor">
    <cofactor evidence="1">
        <name>Mg(2+)</name>
        <dbReference type="ChEBI" id="CHEBI:18420"/>
    </cofactor>
</comment>
<dbReference type="RefSeq" id="WP_152753406.1">
    <property type="nucleotide sequence ID" value="NZ_CP077618.1"/>
</dbReference>
<evidence type="ECO:0000256" key="6">
    <source>
        <dbReference type="ARBA" id="ARBA00022842"/>
    </source>
</evidence>
<dbReference type="GO" id="GO:0000917">
    <property type="term" value="P:division septum assembly"/>
    <property type="evidence" value="ECO:0007669"/>
    <property type="project" value="UniProtKB-KW"/>
</dbReference>
<evidence type="ECO:0000313" key="12">
    <source>
        <dbReference type="EMBL" id="MPQ64027.1"/>
    </source>
</evidence>
<dbReference type="GO" id="GO:0005829">
    <property type="term" value="C:cytosol"/>
    <property type="evidence" value="ECO:0007669"/>
    <property type="project" value="TreeGrafter"/>
</dbReference>
<gene>
    <name evidence="10" type="primary">engB</name>
    <name evidence="12" type="ORF">E4V82_18175</name>
</gene>
<dbReference type="PANTHER" id="PTHR11649">
    <property type="entry name" value="MSS1/TRME-RELATED GTP-BINDING PROTEIN"/>
    <property type="match status" value="1"/>
</dbReference>
<dbReference type="Proteomes" id="UP000342249">
    <property type="component" value="Unassembled WGS sequence"/>
</dbReference>
<evidence type="ECO:0000256" key="3">
    <source>
        <dbReference type="ARBA" id="ARBA00022618"/>
    </source>
</evidence>
<dbReference type="EMBL" id="SPSF01000043">
    <property type="protein sequence ID" value="MPQ64027.1"/>
    <property type="molecule type" value="Genomic_DNA"/>
</dbReference>
<dbReference type="InterPro" id="IPR030393">
    <property type="entry name" value="G_ENGB_dom"/>
</dbReference>
<dbReference type="FunFam" id="3.40.50.300:FF:000098">
    <property type="entry name" value="Probable GTP-binding protein EngB"/>
    <property type="match status" value="1"/>
</dbReference>
<evidence type="ECO:0000256" key="9">
    <source>
        <dbReference type="ARBA" id="ARBA00023306"/>
    </source>
</evidence>
<dbReference type="AlphaFoldDB" id="A0A5N7ISS1"/>
<feature type="domain" description="EngB-type G" evidence="11">
    <location>
        <begin position="22"/>
        <end position="195"/>
    </location>
</feature>
<keyword evidence="7 10" id="KW-0342">GTP-binding</keyword>
<protein>
    <recommendedName>
        <fullName evidence="10">Probable GTP-binding protein EngB</fullName>
    </recommendedName>
</protein>
<dbReference type="Pfam" id="PF01926">
    <property type="entry name" value="MMR_HSR1"/>
    <property type="match status" value="1"/>
</dbReference>
<keyword evidence="4" id="KW-0479">Metal-binding</keyword>
<dbReference type="SUPFAM" id="SSF52540">
    <property type="entry name" value="P-loop containing nucleoside triphosphate hydrolases"/>
    <property type="match status" value="1"/>
</dbReference>
<evidence type="ECO:0000313" key="13">
    <source>
        <dbReference type="Proteomes" id="UP000342249"/>
    </source>
</evidence>
<evidence type="ECO:0000256" key="5">
    <source>
        <dbReference type="ARBA" id="ARBA00022741"/>
    </source>
</evidence>
<dbReference type="InterPro" id="IPR027417">
    <property type="entry name" value="P-loop_NTPase"/>
</dbReference>
<dbReference type="InterPro" id="IPR006073">
    <property type="entry name" value="GTP-bd"/>
</dbReference>
<evidence type="ECO:0000256" key="10">
    <source>
        <dbReference type="HAMAP-Rule" id="MF_00321"/>
    </source>
</evidence>
<keyword evidence="8 10" id="KW-0717">Septation</keyword>
<evidence type="ECO:0000256" key="1">
    <source>
        <dbReference type="ARBA" id="ARBA00001946"/>
    </source>
</evidence>
<keyword evidence="3 10" id="KW-0132">Cell division</keyword>
<comment type="caution">
    <text evidence="12">The sequence shown here is derived from an EMBL/GenBank/DDBJ whole genome shotgun (WGS) entry which is preliminary data.</text>
</comment>
<organism evidence="12 13">
    <name type="scientific">Clostridium estertheticum</name>
    <dbReference type="NCBI Taxonomy" id="238834"/>
    <lineage>
        <taxon>Bacteria</taxon>
        <taxon>Bacillati</taxon>
        <taxon>Bacillota</taxon>
        <taxon>Clostridia</taxon>
        <taxon>Eubacteriales</taxon>
        <taxon>Clostridiaceae</taxon>
        <taxon>Clostridium</taxon>
    </lineage>
</organism>
<dbReference type="CDD" id="cd01876">
    <property type="entry name" value="YihA_EngB"/>
    <property type="match status" value="1"/>
</dbReference>
<accession>A0A5N7ISS1</accession>
<keyword evidence="9 10" id="KW-0131">Cell cycle</keyword>
<sequence length="207" mass="23591">MEIKQSEFIISAVKPAQYPTDNRVEYAFVGRSNVGKSSLINTITNRRKLVKVSGTPGKTRLINFFLINDSFYFVDLPGYGYAKVSKTEQAKWGKMMEDYLVRRPQLQKVALLVDCRRKPTKDDLLMYGWIKHFGYEVVIVATKKDKLNRAELVKNNKLIRETLQLEPSEAIINISSLKKIGVKELLGNMFNDSSEDEPLTSNGNPIL</sequence>
<comment type="similarity">
    <text evidence="2 10">Belongs to the TRAFAC class TrmE-Era-EngA-EngB-Septin-like GTPase superfamily. EngB GTPase family.</text>
</comment>
<evidence type="ECO:0000256" key="8">
    <source>
        <dbReference type="ARBA" id="ARBA00023210"/>
    </source>
</evidence>
<evidence type="ECO:0000256" key="4">
    <source>
        <dbReference type="ARBA" id="ARBA00022723"/>
    </source>
</evidence>
<evidence type="ECO:0000256" key="7">
    <source>
        <dbReference type="ARBA" id="ARBA00023134"/>
    </source>
</evidence>
<evidence type="ECO:0000256" key="2">
    <source>
        <dbReference type="ARBA" id="ARBA00009638"/>
    </source>
</evidence>
<dbReference type="GO" id="GO:0046872">
    <property type="term" value="F:metal ion binding"/>
    <property type="evidence" value="ECO:0007669"/>
    <property type="project" value="UniProtKB-KW"/>
</dbReference>
<proteinExistence type="inferred from homology"/>
<dbReference type="Gene3D" id="3.40.50.300">
    <property type="entry name" value="P-loop containing nucleotide triphosphate hydrolases"/>
    <property type="match status" value="1"/>
</dbReference>
<dbReference type="HAMAP" id="MF_00321">
    <property type="entry name" value="GTPase_EngB"/>
    <property type="match status" value="1"/>
</dbReference>
<comment type="function">
    <text evidence="10">Necessary for normal cell division and for the maintenance of normal septation.</text>
</comment>
<dbReference type="NCBIfam" id="TIGR03598">
    <property type="entry name" value="GTPase_YsxC"/>
    <property type="match status" value="1"/>
</dbReference>
<keyword evidence="5 10" id="KW-0547">Nucleotide-binding</keyword>
<reference evidence="12 13" key="1">
    <citation type="journal article" date="2019" name="Lett. Appl. Microbiol.">
        <title>A case of 'blown pack' spoilage of vacuum-packaged pork likely associated with Clostridium estertheticum in Canada.</title>
        <authorList>
            <person name="Zhang P."/>
            <person name="Ward P."/>
            <person name="McMullen L.M."/>
            <person name="Yang X."/>
        </authorList>
    </citation>
    <scope>NUCLEOTIDE SEQUENCE [LARGE SCALE GENOMIC DNA]</scope>
    <source>
        <strain evidence="12 13">MA19</strain>
    </source>
</reference>
<dbReference type="PANTHER" id="PTHR11649:SF13">
    <property type="entry name" value="ENGB-TYPE G DOMAIN-CONTAINING PROTEIN"/>
    <property type="match status" value="1"/>
</dbReference>
<keyword evidence="6" id="KW-0460">Magnesium</keyword>